<accession>A0AAX6ET30</accession>
<comment type="caution">
    <text evidence="2">The sequence shown here is derived from an EMBL/GenBank/DDBJ whole genome shotgun (WGS) entry which is preliminary data.</text>
</comment>
<reference evidence="2" key="1">
    <citation type="journal article" date="2023" name="GigaByte">
        <title>Genome assembly of the bearded iris, Iris pallida Lam.</title>
        <authorList>
            <person name="Bruccoleri R.E."/>
            <person name="Oakeley E.J."/>
            <person name="Faust A.M.E."/>
            <person name="Altorfer M."/>
            <person name="Dessus-Babus S."/>
            <person name="Burckhardt D."/>
            <person name="Oertli M."/>
            <person name="Naumann U."/>
            <person name="Petersen F."/>
            <person name="Wong J."/>
        </authorList>
    </citation>
    <scope>NUCLEOTIDE SEQUENCE</scope>
    <source>
        <strain evidence="2">GSM-AAB239-AS_SAM_17_03QT</strain>
    </source>
</reference>
<feature type="region of interest" description="Disordered" evidence="1">
    <location>
        <begin position="95"/>
        <end position="114"/>
    </location>
</feature>
<feature type="region of interest" description="Disordered" evidence="1">
    <location>
        <begin position="33"/>
        <end position="77"/>
    </location>
</feature>
<feature type="region of interest" description="Disordered" evidence="1">
    <location>
        <begin position="128"/>
        <end position="164"/>
    </location>
</feature>
<dbReference type="Proteomes" id="UP001140949">
    <property type="component" value="Unassembled WGS sequence"/>
</dbReference>
<protein>
    <submittedName>
        <fullName evidence="2">Uncharacterized protein</fullName>
    </submittedName>
</protein>
<organism evidence="2 3">
    <name type="scientific">Iris pallida</name>
    <name type="common">Sweet iris</name>
    <dbReference type="NCBI Taxonomy" id="29817"/>
    <lineage>
        <taxon>Eukaryota</taxon>
        <taxon>Viridiplantae</taxon>
        <taxon>Streptophyta</taxon>
        <taxon>Embryophyta</taxon>
        <taxon>Tracheophyta</taxon>
        <taxon>Spermatophyta</taxon>
        <taxon>Magnoliopsida</taxon>
        <taxon>Liliopsida</taxon>
        <taxon>Asparagales</taxon>
        <taxon>Iridaceae</taxon>
        <taxon>Iridoideae</taxon>
        <taxon>Irideae</taxon>
        <taxon>Iris</taxon>
    </lineage>
</organism>
<evidence type="ECO:0000313" key="2">
    <source>
        <dbReference type="EMBL" id="KAJ6806925.1"/>
    </source>
</evidence>
<evidence type="ECO:0000313" key="3">
    <source>
        <dbReference type="Proteomes" id="UP001140949"/>
    </source>
</evidence>
<keyword evidence="3" id="KW-1185">Reference proteome</keyword>
<dbReference type="AlphaFoldDB" id="A0AAX6ET30"/>
<name>A0AAX6ET30_IRIPA</name>
<dbReference type="EMBL" id="JANAVB010034417">
    <property type="protein sequence ID" value="KAJ6806925.1"/>
    <property type="molecule type" value="Genomic_DNA"/>
</dbReference>
<proteinExistence type="predicted"/>
<evidence type="ECO:0000256" key="1">
    <source>
        <dbReference type="SAM" id="MobiDB-lite"/>
    </source>
</evidence>
<reference evidence="2" key="2">
    <citation type="submission" date="2023-04" db="EMBL/GenBank/DDBJ databases">
        <authorList>
            <person name="Bruccoleri R.E."/>
            <person name="Oakeley E.J."/>
            <person name="Faust A.-M."/>
            <person name="Dessus-Babus S."/>
            <person name="Altorfer M."/>
            <person name="Burckhardt D."/>
            <person name="Oertli M."/>
            <person name="Naumann U."/>
            <person name="Petersen F."/>
            <person name="Wong J."/>
        </authorList>
    </citation>
    <scope>NUCLEOTIDE SEQUENCE</scope>
    <source>
        <strain evidence="2">GSM-AAB239-AS_SAM_17_03QT</strain>
        <tissue evidence="2">Leaf</tissue>
    </source>
</reference>
<sequence length="164" mass="17175">MWRLICRDLGVHVGDSIGRCSGLARGSWRKGSAAVTGAGSTPARNARSRAEGPRGGGFGLVGSAVRPGGARWRSGGHEDECGRIWRQSFYGTGGVDLRGHTEGSGEDEKPRTADAEPSTIAMEVGMLTGAVGESRSDRRSPTTPSREGEAEGLVLARARGQTRL</sequence>
<gene>
    <name evidence="2" type="ORF">M6B38_106270</name>
</gene>
<feature type="compositionally biased region" description="Basic and acidic residues" evidence="1">
    <location>
        <begin position="97"/>
        <end position="114"/>
    </location>
</feature>